<evidence type="ECO:0000313" key="1">
    <source>
        <dbReference type="EMBL" id="KAL2868175.1"/>
    </source>
</evidence>
<dbReference type="GeneID" id="98150338"/>
<dbReference type="Proteomes" id="UP001610432">
    <property type="component" value="Unassembled WGS sequence"/>
</dbReference>
<accession>A0ABR4LUF6</accession>
<organism evidence="1 2">
    <name type="scientific">Aspergillus lucknowensis</name>
    <dbReference type="NCBI Taxonomy" id="176173"/>
    <lineage>
        <taxon>Eukaryota</taxon>
        <taxon>Fungi</taxon>
        <taxon>Dikarya</taxon>
        <taxon>Ascomycota</taxon>
        <taxon>Pezizomycotina</taxon>
        <taxon>Eurotiomycetes</taxon>
        <taxon>Eurotiomycetidae</taxon>
        <taxon>Eurotiales</taxon>
        <taxon>Aspergillaceae</taxon>
        <taxon>Aspergillus</taxon>
        <taxon>Aspergillus subgen. Nidulantes</taxon>
    </lineage>
</organism>
<comment type="caution">
    <text evidence="1">The sequence shown here is derived from an EMBL/GenBank/DDBJ whole genome shotgun (WGS) entry which is preliminary data.</text>
</comment>
<reference evidence="1 2" key="1">
    <citation type="submission" date="2024-07" db="EMBL/GenBank/DDBJ databases">
        <title>Section-level genome sequencing and comparative genomics of Aspergillus sections Usti and Cavernicolus.</title>
        <authorList>
            <consortium name="Lawrence Berkeley National Laboratory"/>
            <person name="Nybo J.L."/>
            <person name="Vesth T.C."/>
            <person name="Theobald S."/>
            <person name="Frisvad J.C."/>
            <person name="Larsen T.O."/>
            <person name="Kjaerboelling I."/>
            <person name="Rothschild-Mancinelli K."/>
            <person name="Lyhne E.K."/>
            <person name="Kogle M.E."/>
            <person name="Barry K."/>
            <person name="Clum A."/>
            <person name="Na H."/>
            <person name="Ledsgaard L."/>
            <person name="Lin J."/>
            <person name="Lipzen A."/>
            <person name="Kuo A."/>
            <person name="Riley R."/>
            <person name="Mondo S."/>
            <person name="Labutti K."/>
            <person name="Haridas S."/>
            <person name="Pangalinan J."/>
            <person name="Salamov A.A."/>
            <person name="Simmons B.A."/>
            <person name="Magnuson J.K."/>
            <person name="Chen J."/>
            <person name="Drula E."/>
            <person name="Henrissat B."/>
            <person name="Wiebenga A."/>
            <person name="Lubbers R.J."/>
            <person name="Gomes A.C."/>
            <person name="Macurrencykelacurrency M.R."/>
            <person name="Stajich J."/>
            <person name="Grigoriev I.V."/>
            <person name="Mortensen U.H."/>
            <person name="De Vries R.P."/>
            <person name="Baker S.E."/>
            <person name="Andersen M.R."/>
        </authorList>
    </citation>
    <scope>NUCLEOTIDE SEQUENCE [LARGE SCALE GENOMIC DNA]</scope>
    <source>
        <strain evidence="1 2">CBS 449.75</strain>
    </source>
</reference>
<evidence type="ECO:0000313" key="2">
    <source>
        <dbReference type="Proteomes" id="UP001610432"/>
    </source>
</evidence>
<dbReference type="RefSeq" id="XP_070887154.1">
    <property type="nucleotide sequence ID" value="XM_071035266.1"/>
</dbReference>
<gene>
    <name evidence="1" type="ORF">BJX67DRAFT_63035</name>
</gene>
<dbReference type="EMBL" id="JBFXLQ010000015">
    <property type="protein sequence ID" value="KAL2868175.1"/>
    <property type="molecule type" value="Genomic_DNA"/>
</dbReference>
<proteinExistence type="predicted"/>
<protein>
    <submittedName>
        <fullName evidence="1">Uncharacterized protein</fullName>
    </submittedName>
</protein>
<name>A0ABR4LUF6_9EURO</name>
<keyword evidence="2" id="KW-1185">Reference proteome</keyword>
<sequence>MRLSSRHSLAICSKNSAFTSHRRPSIPQYFIHKAHSTFESSASFSMVNQAVSSLELDPTHTSCIGGKTVLTCRSCAGNAPRYVALCHIHRLGADCFQKLCMQQLQWTRLQHLRVRTLQPSCRHQSPHVRRTARVIHPRIAESELVYISLLVQ</sequence>